<dbReference type="PANTHER" id="PTHR12959">
    <property type="entry name" value="GPI TRANSAMIDASE COMPONENT PIG-T-RELATED"/>
    <property type="match status" value="1"/>
</dbReference>
<feature type="chain" id="PRO_5045037194" evidence="2">
    <location>
        <begin position="23"/>
        <end position="628"/>
    </location>
</feature>
<reference evidence="3 4" key="1">
    <citation type="submission" date="2024-01" db="EMBL/GenBank/DDBJ databases">
        <authorList>
            <person name="Allen C."/>
            <person name="Tagirdzhanova G."/>
        </authorList>
    </citation>
    <scope>NUCLEOTIDE SEQUENCE [LARGE SCALE GENOMIC DNA]</scope>
    <source>
        <strain evidence="3 4">CBS 573.63</strain>
    </source>
</reference>
<proteinExistence type="predicted"/>
<feature type="transmembrane region" description="Helical" evidence="1">
    <location>
        <begin position="559"/>
        <end position="581"/>
    </location>
</feature>
<keyword evidence="1" id="KW-0812">Transmembrane</keyword>
<keyword evidence="2" id="KW-0732">Signal</keyword>
<keyword evidence="1" id="KW-1133">Transmembrane helix</keyword>
<name>A0ABP0E1N6_9PEZI</name>
<feature type="signal peptide" evidence="2">
    <location>
        <begin position="1"/>
        <end position="22"/>
    </location>
</feature>
<organism evidence="3 4">
    <name type="scientific">Sporothrix epigloea</name>
    <dbReference type="NCBI Taxonomy" id="1892477"/>
    <lineage>
        <taxon>Eukaryota</taxon>
        <taxon>Fungi</taxon>
        <taxon>Dikarya</taxon>
        <taxon>Ascomycota</taxon>
        <taxon>Pezizomycotina</taxon>
        <taxon>Sordariomycetes</taxon>
        <taxon>Sordariomycetidae</taxon>
        <taxon>Ophiostomatales</taxon>
        <taxon>Ophiostomataceae</taxon>
        <taxon>Sporothrix</taxon>
    </lineage>
</organism>
<evidence type="ECO:0000313" key="4">
    <source>
        <dbReference type="Proteomes" id="UP001642501"/>
    </source>
</evidence>
<accession>A0ABP0E1N6</accession>
<keyword evidence="1" id="KW-0472">Membrane</keyword>
<dbReference type="EMBL" id="CAWUOM010000168">
    <property type="protein sequence ID" value="CAK7274463.1"/>
    <property type="molecule type" value="Genomic_DNA"/>
</dbReference>
<evidence type="ECO:0000313" key="3">
    <source>
        <dbReference type="EMBL" id="CAK7274463.1"/>
    </source>
</evidence>
<dbReference type="Proteomes" id="UP001642501">
    <property type="component" value="Unassembled WGS sequence"/>
</dbReference>
<keyword evidence="4" id="KW-1185">Reference proteome</keyword>
<evidence type="ECO:0000256" key="2">
    <source>
        <dbReference type="SAM" id="SignalP"/>
    </source>
</evidence>
<dbReference type="InterPro" id="IPR007245">
    <property type="entry name" value="PIG-T"/>
</dbReference>
<comment type="caution">
    <text evidence="3">The sequence shown here is derived from an EMBL/GenBank/DDBJ whole genome shotgun (WGS) entry which is preliminary data.</text>
</comment>
<dbReference type="Pfam" id="PF04113">
    <property type="entry name" value="Gpi16"/>
    <property type="match status" value="1"/>
</dbReference>
<evidence type="ECO:0000256" key="1">
    <source>
        <dbReference type="SAM" id="Phobius"/>
    </source>
</evidence>
<sequence>MRRLFYLLLCLLTASRWPVTAAASEGVANDDIADPNYYEKLVLRPLPLSALLASFNFRSNTSIAEFEAHNFRFFPRSLGQILQYAGTRELHLRFSLGRWDAERWGARPWAGTREGGTGVELWAWLDAQTDEEADDKWLTLTNALSGLFCASLNFIDGTRTTRPVMSFQPEGDHPSSKNGSMQLLYGTLPREVVCTENLTPFLKLLPCKGKAGIASLLDGHKLFDATWQSMAIDVRPICHETGECVLQIEQTIDMVLDIERSKRPRDNPIPRPLPGHELKCDTTKPYHRDDNSICFPANYSADQDWSLTQIFGKTMRGTCTLANPATPPVCLEVPNTRSVYLSDGVREEINADGLSRCFFFGPDTAFDLMLPEEGGISASPASVLKPETPLLYAERSLTGHGAERGGVQTILTNPSSDTAVEFVYMESLPWFMRIYLHTLAARVDGNATTSKDVLQEVYYRPALDRARGTQLEVRMRIPPGATVFLTYDFEKSILRYTEYPPDANRGFDVAAAVITIFHPAPDPSSSSSSRSDVVQLSRSNLRTTTLLLSLPTPDFSMPYNVIIFTSTAIALAFGGMFNIIVRRFVAADEGQPISLKAVVARAAARLKALAKRSKWPVKAVPASKGEVI</sequence>
<gene>
    <name evidence="3" type="primary">GPI16</name>
    <name evidence="3" type="ORF">SEPCBS57363_006176</name>
</gene>
<protein>
    <submittedName>
        <fullName evidence="3">Subunit of the glycosylphosphatidylinositol transamidase complex-like protein</fullName>
    </submittedName>
</protein>
<dbReference type="PANTHER" id="PTHR12959:SF11">
    <property type="entry name" value="GPI TRANSAMIDASE COMPONENT PIG-T"/>
    <property type="match status" value="1"/>
</dbReference>